<dbReference type="Gene3D" id="2.80.10.50">
    <property type="match status" value="1"/>
</dbReference>
<dbReference type="Proteomes" id="UP001642484">
    <property type="component" value="Unassembled WGS sequence"/>
</dbReference>
<dbReference type="InterPro" id="IPR052918">
    <property type="entry name" value="Motility_Chemotaxis_Reg"/>
</dbReference>
<evidence type="ECO:0000256" key="1">
    <source>
        <dbReference type="SAM" id="SignalP"/>
    </source>
</evidence>
<dbReference type="InterPro" id="IPR011047">
    <property type="entry name" value="Quinoprotein_ADH-like_sf"/>
</dbReference>
<dbReference type="PANTHER" id="PTHR35580">
    <property type="entry name" value="CELL SURFACE GLYCOPROTEIN (S-LAYER PROTEIN)-LIKE PROTEIN"/>
    <property type="match status" value="1"/>
</dbReference>
<reference evidence="2 3" key="1">
    <citation type="submission" date="2024-02" db="EMBL/GenBank/DDBJ databases">
        <authorList>
            <person name="Chen Y."/>
            <person name="Shah S."/>
            <person name="Dougan E. K."/>
            <person name="Thang M."/>
            <person name="Chan C."/>
        </authorList>
    </citation>
    <scope>NUCLEOTIDE SEQUENCE [LARGE SCALE GENOMIC DNA]</scope>
</reference>
<proteinExistence type="predicted"/>
<comment type="caution">
    <text evidence="2">The sequence shown here is derived from an EMBL/GenBank/DDBJ whole genome shotgun (WGS) entry which is preliminary data.</text>
</comment>
<sequence length="162" mass="17641">MTHAVHFFSLVATCLWGAAGHLSWIWTAQRGTSFWDYAAAVNVDKSGNIVVTGDATGSLDNNTFAGSRDVFLMKFNTSGHWHWTRQHGSSASDNARALKSDDEGNIFLAGYTFGSLDQNANVGSSDVFLSKFDNSGKLLWTKDTPGERWMATLILESPISSS</sequence>
<feature type="signal peptide" evidence="1">
    <location>
        <begin position="1"/>
        <end position="20"/>
    </location>
</feature>
<accession>A0ABP0ND12</accession>
<evidence type="ECO:0008006" key="4">
    <source>
        <dbReference type="Google" id="ProtNLM"/>
    </source>
</evidence>
<evidence type="ECO:0000313" key="3">
    <source>
        <dbReference type="Proteomes" id="UP001642484"/>
    </source>
</evidence>
<name>A0ABP0ND12_9DINO</name>
<dbReference type="SUPFAM" id="SSF50998">
    <property type="entry name" value="Quinoprotein alcohol dehydrogenase-like"/>
    <property type="match status" value="1"/>
</dbReference>
<dbReference type="PANTHER" id="PTHR35580:SF1">
    <property type="entry name" value="PHYTASE-LIKE DOMAIN-CONTAINING PROTEIN"/>
    <property type="match status" value="1"/>
</dbReference>
<feature type="chain" id="PRO_5045430657" description="Bulb-type lectin domain-containing protein" evidence="1">
    <location>
        <begin position="21"/>
        <end position="162"/>
    </location>
</feature>
<evidence type="ECO:0000313" key="2">
    <source>
        <dbReference type="EMBL" id="CAK9061278.1"/>
    </source>
</evidence>
<keyword evidence="3" id="KW-1185">Reference proteome</keyword>
<dbReference type="EMBL" id="CAXAMN010021596">
    <property type="protein sequence ID" value="CAK9061278.1"/>
    <property type="molecule type" value="Genomic_DNA"/>
</dbReference>
<organism evidence="2 3">
    <name type="scientific">Durusdinium trenchii</name>
    <dbReference type="NCBI Taxonomy" id="1381693"/>
    <lineage>
        <taxon>Eukaryota</taxon>
        <taxon>Sar</taxon>
        <taxon>Alveolata</taxon>
        <taxon>Dinophyceae</taxon>
        <taxon>Suessiales</taxon>
        <taxon>Symbiodiniaceae</taxon>
        <taxon>Durusdinium</taxon>
    </lineage>
</organism>
<gene>
    <name evidence="2" type="ORF">CCMP2556_LOCUS30139</name>
</gene>
<protein>
    <recommendedName>
        <fullName evidence="4">Bulb-type lectin domain-containing protein</fullName>
    </recommendedName>
</protein>
<keyword evidence="1" id="KW-0732">Signal</keyword>